<keyword evidence="2" id="KW-1071">Ligand-gated ion channel</keyword>
<dbReference type="Proteomes" id="UP000663829">
    <property type="component" value="Unassembled WGS sequence"/>
</dbReference>
<dbReference type="GO" id="GO:0005509">
    <property type="term" value="F:calcium ion binding"/>
    <property type="evidence" value="ECO:0007669"/>
    <property type="project" value="TreeGrafter"/>
</dbReference>
<comment type="subcellular location">
    <subcellularLocation>
        <location evidence="2">Endoplasmic reticulum membrane</location>
        <topology evidence="2">Multi-pass membrane protein</topology>
    </subcellularLocation>
</comment>
<keyword evidence="2" id="KW-0675">Receptor</keyword>
<comment type="function">
    <text evidence="2">Receptor for inositol 1,4,5-trisphosphate, a second messenger that mediates the release of intracellular calcium.</text>
</comment>
<dbReference type="GO" id="GO:0030667">
    <property type="term" value="C:secretory granule membrane"/>
    <property type="evidence" value="ECO:0007669"/>
    <property type="project" value="TreeGrafter"/>
</dbReference>
<keyword evidence="2" id="KW-0256">Endoplasmic reticulum</keyword>
<dbReference type="PRINTS" id="PR00779">
    <property type="entry name" value="INSP3RECEPTR"/>
</dbReference>
<keyword evidence="6" id="KW-1185">Reference proteome</keyword>
<feature type="domain" description="MIR" evidence="3">
    <location>
        <begin position="93"/>
        <end position="148"/>
    </location>
</feature>
<evidence type="ECO:0000256" key="1">
    <source>
        <dbReference type="ARBA" id="ARBA00022737"/>
    </source>
</evidence>
<organism evidence="4 6">
    <name type="scientific">Didymodactylos carnosus</name>
    <dbReference type="NCBI Taxonomy" id="1234261"/>
    <lineage>
        <taxon>Eukaryota</taxon>
        <taxon>Metazoa</taxon>
        <taxon>Spiralia</taxon>
        <taxon>Gnathifera</taxon>
        <taxon>Rotifera</taxon>
        <taxon>Eurotatoria</taxon>
        <taxon>Bdelloidea</taxon>
        <taxon>Philodinida</taxon>
        <taxon>Philodinidae</taxon>
        <taxon>Didymodactylos</taxon>
    </lineage>
</organism>
<dbReference type="PROSITE" id="PS50919">
    <property type="entry name" value="MIR"/>
    <property type="match status" value="1"/>
</dbReference>
<evidence type="ECO:0000313" key="5">
    <source>
        <dbReference type="EMBL" id="CAF4350553.1"/>
    </source>
</evidence>
<dbReference type="GO" id="GO:0070679">
    <property type="term" value="F:inositol 1,4,5 trisphosphate binding"/>
    <property type="evidence" value="ECO:0007669"/>
    <property type="project" value="UniProtKB-UniRule"/>
</dbReference>
<gene>
    <name evidence="4" type="ORF">GPM918_LOCUS36067</name>
    <name evidence="5" type="ORF">SRO942_LOCUS36795</name>
</gene>
<keyword evidence="2" id="KW-0407">Ion channel</keyword>
<keyword evidence="2" id="KW-0107">Calcium channel</keyword>
<dbReference type="InterPro" id="IPR000493">
    <property type="entry name" value="InsP3_rcpt"/>
</dbReference>
<dbReference type="OrthoDB" id="76898at2759"/>
<dbReference type="EMBL" id="CAJOBC010086955">
    <property type="protein sequence ID" value="CAF4350553.1"/>
    <property type="molecule type" value="Genomic_DNA"/>
</dbReference>
<dbReference type="GO" id="GO:0035091">
    <property type="term" value="F:phosphatidylinositol binding"/>
    <property type="evidence" value="ECO:0007669"/>
    <property type="project" value="TreeGrafter"/>
</dbReference>
<sequence>MESTSSFLKIGDTVALLVDDRSVVQPDAGDLQKPPKKFRDCLFRICPCLRYSAQTQFWNAMKSPNGVRDLKKLQLAADTEKRQNEEESRKQTGTVIKYGDTVVQLLHIKSNKYLTVNKRLPAFLEKNAMRVSLDPSGTEGSWFQIEPYYKLRAKGEK</sequence>
<keyword evidence="2" id="KW-0472">Membrane</keyword>
<comment type="domain">
    <text evidence="2">The receptor contains a calcium channel in its C-terminal extremity. Its large N-terminal cytoplasmic region has the ligand-binding site in the N-terminus and modulatory sites in the middle portion immediately upstream of the channel region.</text>
</comment>
<reference evidence="4" key="1">
    <citation type="submission" date="2021-02" db="EMBL/GenBank/DDBJ databases">
        <authorList>
            <person name="Nowell W R."/>
        </authorList>
    </citation>
    <scope>NUCLEOTIDE SEQUENCE</scope>
</reference>
<dbReference type="SMART" id="SM00472">
    <property type="entry name" value="MIR"/>
    <property type="match status" value="1"/>
</dbReference>
<comment type="subunit">
    <text evidence="2">Homotetramer.</text>
</comment>
<dbReference type="InterPro" id="IPR036300">
    <property type="entry name" value="MIR_dom_sf"/>
</dbReference>
<dbReference type="GO" id="GO:0005220">
    <property type="term" value="F:inositol 1,4,5-trisphosphate-gated calcium channel activity"/>
    <property type="evidence" value="ECO:0007669"/>
    <property type="project" value="UniProtKB-UniRule"/>
</dbReference>
<comment type="similarity">
    <text evidence="2">Belongs to the InsP3 receptor family.</text>
</comment>
<keyword evidence="2" id="KW-0106">Calcium</keyword>
<dbReference type="InterPro" id="IPR014821">
    <property type="entry name" value="Ins145_P3_rcpt"/>
</dbReference>
<keyword evidence="2" id="KW-0406">Ion transport</keyword>
<proteinExistence type="inferred from homology"/>
<evidence type="ECO:0000313" key="4">
    <source>
        <dbReference type="EMBL" id="CAF1486604.1"/>
    </source>
</evidence>
<evidence type="ECO:0000313" key="6">
    <source>
        <dbReference type="Proteomes" id="UP000663829"/>
    </source>
</evidence>
<protein>
    <recommendedName>
        <fullName evidence="2">Inositol 1,4,5-trisphosphate receptor</fullName>
    </recommendedName>
</protein>
<keyword evidence="1" id="KW-0677">Repeat</keyword>
<evidence type="ECO:0000259" key="3">
    <source>
        <dbReference type="PROSITE" id="PS50919"/>
    </source>
</evidence>
<keyword evidence="2" id="KW-0813">Transport</keyword>
<dbReference type="InterPro" id="IPR016093">
    <property type="entry name" value="MIR_motif"/>
</dbReference>
<comment type="caution">
    <text evidence="4">The sequence shown here is derived from an EMBL/GenBank/DDBJ whole genome shotgun (WGS) entry which is preliminary data.</text>
</comment>
<name>A0A815S3J0_9BILA</name>
<dbReference type="GO" id="GO:0005886">
    <property type="term" value="C:plasma membrane"/>
    <property type="evidence" value="ECO:0007669"/>
    <property type="project" value="TreeGrafter"/>
</dbReference>
<dbReference type="PANTHER" id="PTHR13715">
    <property type="entry name" value="RYANODINE RECEPTOR AND IP3 RECEPTOR"/>
    <property type="match status" value="1"/>
</dbReference>
<feature type="non-terminal residue" evidence="4">
    <location>
        <position position="1"/>
    </location>
</feature>
<dbReference type="PANTHER" id="PTHR13715:SF102">
    <property type="entry name" value="INOSITOL 1,4,5-TRISPHOSPHATE RECEPTOR"/>
    <property type="match status" value="1"/>
</dbReference>
<dbReference type="Proteomes" id="UP000681722">
    <property type="component" value="Unassembled WGS sequence"/>
</dbReference>
<dbReference type="InterPro" id="IPR015925">
    <property type="entry name" value="Ryanodine_IP3_receptor"/>
</dbReference>
<dbReference type="GO" id="GO:0005789">
    <property type="term" value="C:endoplasmic reticulum membrane"/>
    <property type="evidence" value="ECO:0007669"/>
    <property type="project" value="UniProtKB-SubCell"/>
</dbReference>
<dbReference type="GO" id="GO:0051209">
    <property type="term" value="P:release of sequestered calcium ion into cytosol"/>
    <property type="evidence" value="ECO:0007669"/>
    <property type="project" value="UniProtKB-UniRule"/>
</dbReference>
<keyword evidence="2" id="KW-0109">Calcium transport</keyword>
<accession>A0A815S3J0</accession>
<evidence type="ECO:0000256" key="2">
    <source>
        <dbReference type="RuleBase" id="RU368044"/>
    </source>
</evidence>
<dbReference type="EMBL" id="CAJNOQ010021468">
    <property type="protein sequence ID" value="CAF1486604.1"/>
    <property type="molecule type" value="Genomic_DNA"/>
</dbReference>
<dbReference type="Gene3D" id="2.80.10.50">
    <property type="match status" value="1"/>
</dbReference>
<dbReference type="SUPFAM" id="SSF82109">
    <property type="entry name" value="MIR domain"/>
    <property type="match status" value="1"/>
</dbReference>
<dbReference type="AlphaFoldDB" id="A0A815S3J0"/>
<dbReference type="Pfam" id="PF08709">
    <property type="entry name" value="Ins145_P3_rec"/>
    <property type="match status" value="1"/>
</dbReference>
<dbReference type="GO" id="GO:0016529">
    <property type="term" value="C:sarcoplasmic reticulum"/>
    <property type="evidence" value="ECO:0007669"/>
    <property type="project" value="TreeGrafter"/>
</dbReference>